<evidence type="ECO:0000256" key="7">
    <source>
        <dbReference type="ARBA" id="ARBA00023136"/>
    </source>
</evidence>
<evidence type="ECO:0000256" key="2">
    <source>
        <dbReference type="ARBA" id="ARBA00005417"/>
    </source>
</evidence>
<comment type="similarity">
    <text evidence="2">Belongs to the ABC transporter superfamily.</text>
</comment>
<dbReference type="GO" id="GO:0005886">
    <property type="term" value="C:plasma membrane"/>
    <property type="evidence" value="ECO:0007669"/>
    <property type="project" value="UniProtKB-SubCell"/>
</dbReference>
<evidence type="ECO:0000256" key="6">
    <source>
        <dbReference type="ARBA" id="ARBA00022840"/>
    </source>
</evidence>
<dbReference type="SUPFAM" id="SSF52540">
    <property type="entry name" value="P-loop containing nucleoside triphosphate hydrolases"/>
    <property type="match status" value="1"/>
</dbReference>
<dbReference type="EMBL" id="CP061839">
    <property type="protein sequence ID" value="QOW59794.1"/>
    <property type="molecule type" value="Genomic_DNA"/>
</dbReference>
<dbReference type="InterPro" id="IPR027417">
    <property type="entry name" value="P-loop_NTPase"/>
</dbReference>
<comment type="subcellular location">
    <subcellularLocation>
        <location evidence="1">Cell inner membrane</location>
        <topology evidence="1">Peripheral membrane protein</topology>
    </subcellularLocation>
</comment>
<evidence type="ECO:0000259" key="8">
    <source>
        <dbReference type="PROSITE" id="PS50893"/>
    </source>
</evidence>
<keyword evidence="3" id="KW-0813">Transport</keyword>
<dbReference type="PANTHER" id="PTHR43297:SF2">
    <property type="entry name" value="DIPEPTIDE TRANSPORT ATP-BINDING PROTEIN DPPD"/>
    <property type="match status" value="1"/>
</dbReference>
<keyword evidence="5" id="KW-0547">Nucleotide-binding</keyword>
<keyword evidence="6 9" id="KW-0067">ATP-binding</keyword>
<organism evidence="9 10">
    <name type="scientific">Treponema pedis</name>
    <dbReference type="NCBI Taxonomy" id="409322"/>
    <lineage>
        <taxon>Bacteria</taxon>
        <taxon>Pseudomonadati</taxon>
        <taxon>Spirochaetota</taxon>
        <taxon>Spirochaetia</taxon>
        <taxon>Spirochaetales</taxon>
        <taxon>Treponemataceae</taxon>
        <taxon>Treponema</taxon>
    </lineage>
</organism>
<evidence type="ECO:0000256" key="3">
    <source>
        <dbReference type="ARBA" id="ARBA00022448"/>
    </source>
</evidence>
<dbReference type="InterPro" id="IPR003439">
    <property type="entry name" value="ABC_transporter-like_ATP-bd"/>
</dbReference>
<dbReference type="RefSeq" id="WP_194075438.1">
    <property type="nucleotide sequence ID" value="NZ_CP061839.1"/>
</dbReference>
<evidence type="ECO:0000256" key="5">
    <source>
        <dbReference type="ARBA" id="ARBA00022741"/>
    </source>
</evidence>
<dbReference type="PROSITE" id="PS50893">
    <property type="entry name" value="ABC_TRANSPORTER_2"/>
    <property type="match status" value="1"/>
</dbReference>
<accession>A0A7S7AVM9</accession>
<keyword evidence="7" id="KW-0472">Membrane</keyword>
<dbReference type="InterPro" id="IPR050388">
    <property type="entry name" value="ABC_Ni/Peptide_Import"/>
</dbReference>
<evidence type="ECO:0000313" key="9">
    <source>
        <dbReference type="EMBL" id="QOW59794.1"/>
    </source>
</evidence>
<gene>
    <name evidence="9" type="ORF">IFE08_07900</name>
</gene>
<dbReference type="GO" id="GO:0005524">
    <property type="term" value="F:ATP binding"/>
    <property type="evidence" value="ECO:0007669"/>
    <property type="project" value="UniProtKB-KW"/>
</dbReference>
<feature type="domain" description="ABC transporter" evidence="8">
    <location>
        <begin position="5"/>
        <end position="251"/>
    </location>
</feature>
<dbReference type="CDD" id="cd03257">
    <property type="entry name" value="ABC_NikE_OppD_transporters"/>
    <property type="match status" value="1"/>
</dbReference>
<evidence type="ECO:0000256" key="1">
    <source>
        <dbReference type="ARBA" id="ARBA00004417"/>
    </source>
</evidence>
<keyword evidence="4" id="KW-1003">Cell membrane</keyword>
<dbReference type="Pfam" id="PF00005">
    <property type="entry name" value="ABC_tran"/>
    <property type="match status" value="1"/>
</dbReference>
<dbReference type="InterPro" id="IPR003593">
    <property type="entry name" value="AAA+_ATPase"/>
</dbReference>
<sequence length="260" mass="29176">MKNILQIENLSVFINGTEILKNIDFTVKEGQSLGIIGVSGSGKTVMMYAITSLLPKLSEVTGKIIVDGQTDILTLSEKEKRVFCSKNISIILQNSINSLNPYKKIYTQFVETARLYNNSSREKALTKVFSLLEELGMSTKVKDYDKYPHEYSGGMRQQAAIALCLLNSPKILIADEPTTSLDAINQLKFINYIQSVCNKKNITLIYITHNFGLTLKICKDIIVLKDGEIVEKGNPENVFIKPKHAYTEILVNSAKQMMRN</sequence>
<evidence type="ECO:0000313" key="10">
    <source>
        <dbReference type="Proteomes" id="UP000593915"/>
    </source>
</evidence>
<dbReference type="GO" id="GO:0016887">
    <property type="term" value="F:ATP hydrolysis activity"/>
    <property type="evidence" value="ECO:0007669"/>
    <property type="project" value="InterPro"/>
</dbReference>
<dbReference type="AlphaFoldDB" id="A0A7S7AVM9"/>
<name>A0A7S7AVM9_9SPIR</name>
<dbReference type="Proteomes" id="UP000593915">
    <property type="component" value="Chromosome"/>
</dbReference>
<dbReference type="PANTHER" id="PTHR43297">
    <property type="entry name" value="OLIGOPEPTIDE TRANSPORT ATP-BINDING PROTEIN APPD"/>
    <property type="match status" value="1"/>
</dbReference>
<reference evidence="9 10" key="1">
    <citation type="submission" date="2020-09" db="EMBL/GenBank/DDBJ databases">
        <title>Characterization of Treponema spp. from bovine digital dermatitis in Korea.</title>
        <authorList>
            <person name="Espiritu H.M."/>
            <person name="Cho Y.I."/>
            <person name="Mamuad L."/>
        </authorList>
    </citation>
    <scope>NUCLEOTIDE SEQUENCE [LARGE SCALE GENOMIC DNA]</scope>
    <source>
        <strain evidence="9 10">KS1</strain>
    </source>
</reference>
<proteinExistence type="inferred from homology"/>
<dbReference type="SMART" id="SM00382">
    <property type="entry name" value="AAA"/>
    <property type="match status" value="1"/>
</dbReference>
<evidence type="ECO:0000256" key="4">
    <source>
        <dbReference type="ARBA" id="ARBA00022475"/>
    </source>
</evidence>
<dbReference type="Gene3D" id="3.40.50.300">
    <property type="entry name" value="P-loop containing nucleotide triphosphate hydrolases"/>
    <property type="match status" value="1"/>
</dbReference>
<protein>
    <submittedName>
        <fullName evidence="9">ABC transporter ATP-binding protein</fullName>
    </submittedName>
</protein>